<dbReference type="Proteomes" id="UP001551329">
    <property type="component" value="Unassembled WGS sequence"/>
</dbReference>
<feature type="region of interest" description="Disordered" evidence="1">
    <location>
        <begin position="75"/>
        <end position="103"/>
    </location>
</feature>
<evidence type="ECO:0000256" key="1">
    <source>
        <dbReference type="SAM" id="MobiDB-lite"/>
    </source>
</evidence>
<sequence length="103" mass="10692">MVHVKGLSAYVYTEFTDVEGEYNGLFSYDRRVQKVDTARLRAAHGALITASRNLNAAPGLSPGGVRPFRVATPGHAGARCASPPGATPTATCGTPTVSPGPRP</sequence>
<gene>
    <name evidence="2" type="ORF">AB0A88_34700</name>
</gene>
<dbReference type="EMBL" id="JBEZAE010000035">
    <property type="protein sequence ID" value="MEU7075244.1"/>
    <property type="molecule type" value="Genomic_DNA"/>
</dbReference>
<feature type="compositionally biased region" description="Low complexity" evidence="1">
    <location>
        <begin position="83"/>
        <end position="96"/>
    </location>
</feature>
<accession>A0ABV3CKC8</accession>
<proteinExistence type="predicted"/>
<comment type="caution">
    <text evidence="2">The sequence shown here is derived from an EMBL/GenBank/DDBJ whole genome shotgun (WGS) entry which is preliminary data.</text>
</comment>
<evidence type="ECO:0000313" key="3">
    <source>
        <dbReference type="Proteomes" id="UP001551329"/>
    </source>
</evidence>
<reference evidence="2 3" key="1">
    <citation type="submission" date="2024-06" db="EMBL/GenBank/DDBJ databases">
        <title>The Natural Products Discovery Center: Release of the First 8490 Sequenced Strains for Exploring Actinobacteria Biosynthetic Diversity.</title>
        <authorList>
            <person name="Kalkreuter E."/>
            <person name="Kautsar S.A."/>
            <person name="Yang D."/>
            <person name="Bader C.D."/>
            <person name="Teijaro C.N."/>
            <person name="Fluegel L."/>
            <person name="Davis C.M."/>
            <person name="Simpson J.R."/>
            <person name="Lauterbach L."/>
            <person name="Steele A.D."/>
            <person name="Gui C."/>
            <person name="Meng S."/>
            <person name="Li G."/>
            <person name="Viehrig K."/>
            <person name="Ye F."/>
            <person name="Su P."/>
            <person name="Kiefer A.F."/>
            <person name="Nichols A."/>
            <person name="Cepeda A.J."/>
            <person name="Yan W."/>
            <person name="Fan B."/>
            <person name="Jiang Y."/>
            <person name="Adhikari A."/>
            <person name="Zheng C.-J."/>
            <person name="Schuster L."/>
            <person name="Cowan T.M."/>
            <person name="Smanski M.J."/>
            <person name="Chevrette M.G."/>
            <person name="De Carvalho L.P.S."/>
            <person name="Shen B."/>
        </authorList>
    </citation>
    <scope>NUCLEOTIDE SEQUENCE [LARGE SCALE GENOMIC DNA]</scope>
    <source>
        <strain evidence="2 3">NPDC045974</strain>
    </source>
</reference>
<name>A0ABV3CKC8_9ACTN</name>
<evidence type="ECO:0000313" key="2">
    <source>
        <dbReference type="EMBL" id="MEU7075244.1"/>
    </source>
</evidence>
<dbReference type="RefSeq" id="WP_358477814.1">
    <property type="nucleotide sequence ID" value="NZ_JBEZAE010000035.1"/>
</dbReference>
<keyword evidence="3" id="KW-1185">Reference proteome</keyword>
<protein>
    <submittedName>
        <fullName evidence="2">Uncharacterized protein</fullName>
    </submittedName>
</protein>
<organism evidence="2 3">
    <name type="scientific">Streptomyces narbonensis</name>
    <dbReference type="NCBI Taxonomy" id="67333"/>
    <lineage>
        <taxon>Bacteria</taxon>
        <taxon>Bacillati</taxon>
        <taxon>Actinomycetota</taxon>
        <taxon>Actinomycetes</taxon>
        <taxon>Kitasatosporales</taxon>
        <taxon>Streptomycetaceae</taxon>
        <taxon>Streptomyces</taxon>
    </lineage>
</organism>